<dbReference type="InterPro" id="IPR013824">
    <property type="entry name" value="Topo_IA_cen_sub1"/>
</dbReference>
<dbReference type="InterPro" id="IPR013826">
    <property type="entry name" value="Topo_IA_cen_sub3"/>
</dbReference>
<dbReference type="PROSITE" id="PS52039">
    <property type="entry name" value="TOPO_IA_2"/>
    <property type="match status" value="1"/>
</dbReference>
<keyword evidence="5" id="KW-0460">Magnesium</keyword>
<dbReference type="KEGG" id="vie:OL234_08130"/>
<evidence type="ECO:0000256" key="8">
    <source>
        <dbReference type="ARBA" id="ARBA00023235"/>
    </source>
</evidence>
<dbReference type="Pfam" id="PF01751">
    <property type="entry name" value="Toprim"/>
    <property type="match status" value="1"/>
</dbReference>
<evidence type="ECO:0000256" key="6">
    <source>
        <dbReference type="ARBA" id="ARBA00023029"/>
    </source>
</evidence>
<evidence type="ECO:0000313" key="16">
    <source>
        <dbReference type="Proteomes" id="UP001179647"/>
    </source>
</evidence>
<dbReference type="GO" id="GO:0006281">
    <property type="term" value="P:DNA repair"/>
    <property type="evidence" value="ECO:0007669"/>
    <property type="project" value="TreeGrafter"/>
</dbReference>
<dbReference type="InterPro" id="IPR013825">
    <property type="entry name" value="Topo_IA_cen_sub2"/>
</dbReference>
<dbReference type="InterPro" id="IPR013497">
    <property type="entry name" value="Topo_IA_cen"/>
</dbReference>
<reference evidence="15" key="1">
    <citation type="submission" date="2022-10" db="EMBL/GenBank/DDBJ databases">
        <title>Vagococcus sp. isolated from poultry meat.</title>
        <authorList>
            <person name="Johansson P."/>
            <person name="Bjorkroth J."/>
        </authorList>
    </citation>
    <scope>NUCLEOTIDE SEQUENCE</scope>
    <source>
        <strain evidence="15">STAA11</strain>
    </source>
</reference>
<evidence type="ECO:0000256" key="9">
    <source>
        <dbReference type="ARBA" id="ARBA00030003"/>
    </source>
</evidence>
<organism evidence="15 16">
    <name type="scientific">Vagococcus intermedius</name>
    <dbReference type="NCBI Taxonomy" id="2991418"/>
    <lineage>
        <taxon>Bacteria</taxon>
        <taxon>Bacillati</taxon>
        <taxon>Bacillota</taxon>
        <taxon>Bacilli</taxon>
        <taxon>Lactobacillales</taxon>
        <taxon>Enterococcaceae</taxon>
        <taxon>Vagococcus</taxon>
    </lineage>
</organism>
<dbReference type="SUPFAM" id="SSF56712">
    <property type="entry name" value="Prokaryotic type I DNA topoisomerase"/>
    <property type="match status" value="1"/>
</dbReference>
<evidence type="ECO:0000256" key="2">
    <source>
        <dbReference type="ARBA" id="ARBA00009446"/>
    </source>
</evidence>
<keyword evidence="16" id="KW-1185">Reference proteome</keyword>
<dbReference type="NCBIfam" id="TIGR01056">
    <property type="entry name" value="topB"/>
    <property type="match status" value="1"/>
</dbReference>
<proteinExistence type="inferred from homology"/>
<dbReference type="RefSeq" id="WP_275468738.1">
    <property type="nucleotide sequence ID" value="NZ_CP110232.1"/>
</dbReference>
<name>A0AAF0CTZ0_9ENTE</name>
<dbReference type="PROSITE" id="PS00396">
    <property type="entry name" value="TOPO_IA_1"/>
    <property type="match status" value="1"/>
</dbReference>
<dbReference type="EMBL" id="CP110232">
    <property type="protein sequence ID" value="WEG72935.1"/>
    <property type="molecule type" value="Genomic_DNA"/>
</dbReference>
<dbReference type="GO" id="GO:0043597">
    <property type="term" value="C:cytoplasmic replication fork"/>
    <property type="evidence" value="ECO:0007669"/>
    <property type="project" value="TreeGrafter"/>
</dbReference>
<dbReference type="Gene3D" id="3.40.50.140">
    <property type="match status" value="1"/>
</dbReference>
<dbReference type="PANTHER" id="PTHR11390">
    <property type="entry name" value="PROKARYOTIC DNA TOPOISOMERASE"/>
    <property type="match status" value="1"/>
</dbReference>
<accession>A0AAF0CTZ0</accession>
<gene>
    <name evidence="15" type="primary">topB</name>
    <name evidence="15" type="ORF">OL234_08130</name>
</gene>
<dbReference type="Gene3D" id="1.10.460.10">
    <property type="entry name" value="Topoisomerase I, domain 2"/>
    <property type="match status" value="1"/>
</dbReference>
<comment type="catalytic activity">
    <reaction evidence="1">
        <text>ATP-independent breakage of single-stranded DNA, followed by passage and rejoining.</text>
        <dbReference type="EC" id="5.6.2.1"/>
    </reaction>
</comment>
<keyword evidence="6" id="KW-0799">Topoisomerase</keyword>
<dbReference type="InterPro" id="IPR034144">
    <property type="entry name" value="TOPRIM_TopoIII"/>
</dbReference>
<feature type="domain" description="Toprim" evidence="13">
    <location>
        <begin position="2"/>
        <end position="143"/>
    </location>
</feature>
<evidence type="ECO:0000256" key="10">
    <source>
        <dbReference type="ARBA" id="ARBA00031985"/>
    </source>
</evidence>
<dbReference type="SMART" id="SM00436">
    <property type="entry name" value="TOP1Bc"/>
    <property type="match status" value="1"/>
</dbReference>
<dbReference type="InterPro" id="IPR000380">
    <property type="entry name" value="Topo_IA"/>
</dbReference>
<dbReference type="GO" id="GO:0003917">
    <property type="term" value="F:DNA topoisomerase type I (single strand cut, ATP-independent) activity"/>
    <property type="evidence" value="ECO:0007669"/>
    <property type="project" value="UniProtKB-EC"/>
</dbReference>
<evidence type="ECO:0000256" key="4">
    <source>
        <dbReference type="ARBA" id="ARBA00022723"/>
    </source>
</evidence>
<dbReference type="PRINTS" id="PR00417">
    <property type="entry name" value="PRTPISMRASEI"/>
</dbReference>
<evidence type="ECO:0000256" key="1">
    <source>
        <dbReference type="ARBA" id="ARBA00000213"/>
    </source>
</evidence>
<dbReference type="InterPro" id="IPR006171">
    <property type="entry name" value="TOPRIM_dom"/>
</dbReference>
<evidence type="ECO:0000256" key="3">
    <source>
        <dbReference type="ARBA" id="ARBA00012891"/>
    </source>
</evidence>
<dbReference type="AlphaFoldDB" id="A0AAF0CTZ0"/>
<comment type="similarity">
    <text evidence="2">Belongs to the type IA topoisomerase family.</text>
</comment>
<feature type="domain" description="Topo IA-type catalytic" evidence="14">
    <location>
        <begin position="159"/>
        <end position="603"/>
    </location>
</feature>
<dbReference type="InterPro" id="IPR023405">
    <property type="entry name" value="Topo_IA_core_domain"/>
</dbReference>
<evidence type="ECO:0000256" key="11">
    <source>
        <dbReference type="ARBA" id="ARBA00032235"/>
    </source>
</evidence>
<dbReference type="InterPro" id="IPR005738">
    <property type="entry name" value="TopoIII"/>
</dbReference>
<evidence type="ECO:0000259" key="13">
    <source>
        <dbReference type="PROSITE" id="PS50880"/>
    </source>
</evidence>
<evidence type="ECO:0000256" key="7">
    <source>
        <dbReference type="ARBA" id="ARBA00023125"/>
    </source>
</evidence>
<dbReference type="Pfam" id="PF01131">
    <property type="entry name" value="Topoisom_bac"/>
    <property type="match status" value="1"/>
</dbReference>
<evidence type="ECO:0000256" key="12">
    <source>
        <dbReference type="ARBA" id="ARBA00032877"/>
    </source>
</evidence>
<dbReference type="InterPro" id="IPR003602">
    <property type="entry name" value="Topo_IA_DNA-bd_dom"/>
</dbReference>
<evidence type="ECO:0000256" key="5">
    <source>
        <dbReference type="ARBA" id="ARBA00022842"/>
    </source>
</evidence>
<dbReference type="Proteomes" id="UP001179647">
    <property type="component" value="Chromosome"/>
</dbReference>
<dbReference type="Gene3D" id="2.70.20.10">
    <property type="entry name" value="Topoisomerase I, domain 3"/>
    <property type="match status" value="1"/>
</dbReference>
<dbReference type="GO" id="GO:0006310">
    <property type="term" value="P:DNA recombination"/>
    <property type="evidence" value="ECO:0007669"/>
    <property type="project" value="TreeGrafter"/>
</dbReference>
<evidence type="ECO:0000313" key="15">
    <source>
        <dbReference type="EMBL" id="WEG72935.1"/>
    </source>
</evidence>
<dbReference type="InterPro" id="IPR023406">
    <property type="entry name" value="Topo_IA_AS"/>
</dbReference>
<protein>
    <recommendedName>
        <fullName evidence="3">DNA topoisomerase</fullName>
        <ecNumber evidence="3">5.6.2.1</ecNumber>
    </recommendedName>
    <alternativeName>
        <fullName evidence="12">Omega-protein</fullName>
    </alternativeName>
    <alternativeName>
        <fullName evidence="11">Relaxing enzyme</fullName>
    </alternativeName>
    <alternativeName>
        <fullName evidence="9">Swivelase</fullName>
    </alternativeName>
    <alternativeName>
        <fullName evidence="10">Untwisting enzyme</fullName>
    </alternativeName>
</protein>
<dbReference type="EC" id="5.6.2.1" evidence="3"/>
<dbReference type="GO" id="GO:0003677">
    <property type="term" value="F:DNA binding"/>
    <property type="evidence" value="ECO:0007669"/>
    <property type="project" value="UniProtKB-KW"/>
</dbReference>
<keyword evidence="7" id="KW-0238">DNA-binding</keyword>
<dbReference type="SMART" id="SM00493">
    <property type="entry name" value="TOPRIM"/>
    <property type="match status" value="1"/>
</dbReference>
<keyword evidence="4" id="KW-0479">Metal-binding</keyword>
<sequence length="740" mass="84516">MSIVILAEKPSQAKEYANAFSASNKQNGYYQVKDPLFTEETYITYGFGHLVELVPPSYYDSKWKKWSLQSLPIFPDTYTYQVPPDKKKQFTIVAKLLKQANTIIIATDCDREGENIAWSIIEHADAFSATKNFKRLWINSLEKEAIIDGFNNLQDGLTYRSLYKEAQTRQISDWLIGMNGSPLYTLCLQQKGISGTFSLGRVQTPTLHMIYKRQYEIEHFVKTPYLEIGATIKTDKEDTFKASLSPFKRFSTMVDLTSYLTEKKTSIGIQDGHISNIETTYKKMSSPRLFSLSSLQARINQLYKISPAETLKAAQSLYEAKLLTYPRTDSPYITTNEFNYLKNNLDNYQQFLKSSIEPTQLTPRKRYVSNKDVQEHHAIIPTKQVISLDRFNKLAPLQQHIYLLILKTTFAMFLPDYGFEETIIETKVQSLLFKTKGHVPKVMGWKTLFNTNETTNTKELMLPLVTIGQKVSVELSAIEKETQPPKAYTEGTLITMMKTAGKSVDNEEAQQLLKEIEGIGTEATRANIIETLKKKEYISIKKNKVTVTEKGKILCQAVETEPLLTSAEMTAKWETYLKKIGKNQGGTQDAFIANIQKFIQHLLVSVPTNMENLTFTPSQKIKDCRADYQYNSFPKTKPSNKMARATDKKSSTSLGHCPRCQHEVILKKDFYGCLNYPDCRYTLPSHYRNKKLTKANVRALLKKKETVITGIKTKDKVTYNARVSQNNNGVIEFIAFEAKK</sequence>
<dbReference type="CDD" id="cd03362">
    <property type="entry name" value="TOPRIM_TopoIA_TopoIII"/>
    <property type="match status" value="1"/>
</dbReference>
<dbReference type="GO" id="GO:0006265">
    <property type="term" value="P:DNA topological change"/>
    <property type="evidence" value="ECO:0007669"/>
    <property type="project" value="InterPro"/>
</dbReference>
<dbReference type="CDD" id="cd00186">
    <property type="entry name" value="TOP1Ac"/>
    <property type="match status" value="1"/>
</dbReference>
<dbReference type="Gene3D" id="1.10.290.10">
    <property type="entry name" value="Topoisomerase I, domain 4"/>
    <property type="match status" value="1"/>
</dbReference>
<evidence type="ECO:0000259" key="14">
    <source>
        <dbReference type="PROSITE" id="PS52039"/>
    </source>
</evidence>
<dbReference type="SMART" id="SM00437">
    <property type="entry name" value="TOP1Ac"/>
    <property type="match status" value="1"/>
</dbReference>
<dbReference type="GO" id="GO:0046872">
    <property type="term" value="F:metal ion binding"/>
    <property type="evidence" value="ECO:0007669"/>
    <property type="project" value="UniProtKB-KW"/>
</dbReference>
<keyword evidence="8 15" id="KW-0413">Isomerase</keyword>
<dbReference type="PANTHER" id="PTHR11390:SF21">
    <property type="entry name" value="DNA TOPOISOMERASE 3-ALPHA"/>
    <property type="match status" value="1"/>
</dbReference>
<dbReference type="InterPro" id="IPR003601">
    <property type="entry name" value="Topo_IA_2"/>
</dbReference>
<dbReference type="PROSITE" id="PS50880">
    <property type="entry name" value="TOPRIM"/>
    <property type="match status" value="1"/>
</dbReference>